<dbReference type="Proteomes" id="UP000824120">
    <property type="component" value="Chromosome 12"/>
</dbReference>
<comment type="caution">
    <text evidence="1">The sequence shown here is derived from an EMBL/GenBank/DDBJ whole genome shotgun (WGS) entry which is preliminary data.</text>
</comment>
<evidence type="ECO:0000313" key="2">
    <source>
        <dbReference type="Proteomes" id="UP000824120"/>
    </source>
</evidence>
<protein>
    <submittedName>
        <fullName evidence="1">Uncharacterized protein</fullName>
    </submittedName>
</protein>
<evidence type="ECO:0000313" key="1">
    <source>
        <dbReference type="EMBL" id="KAG5569388.1"/>
    </source>
</evidence>
<accession>A0A9J5W245</accession>
<sequence length="106" mass="12047">MNESQLHVTSFNSIDSVEVEGETITDPAVIKENIQKSIKTYTRNLKIRDLTLTSMRLQELAMRNKNGCKGNLKRRKFLMVSSSVQVTKHLAQMDGLCVFTSLSRRS</sequence>
<organism evidence="1 2">
    <name type="scientific">Solanum commersonii</name>
    <name type="common">Commerson's wild potato</name>
    <name type="synonym">Commerson's nightshade</name>
    <dbReference type="NCBI Taxonomy" id="4109"/>
    <lineage>
        <taxon>Eukaryota</taxon>
        <taxon>Viridiplantae</taxon>
        <taxon>Streptophyta</taxon>
        <taxon>Embryophyta</taxon>
        <taxon>Tracheophyta</taxon>
        <taxon>Spermatophyta</taxon>
        <taxon>Magnoliopsida</taxon>
        <taxon>eudicotyledons</taxon>
        <taxon>Gunneridae</taxon>
        <taxon>Pentapetalae</taxon>
        <taxon>asterids</taxon>
        <taxon>lamiids</taxon>
        <taxon>Solanales</taxon>
        <taxon>Solanaceae</taxon>
        <taxon>Solanoideae</taxon>
        <taxon>Solaneae</taxon>
        <taxon>Solanum</taxon>
    </lineage>
</organism>
<name>A0A9J5W245_SOLCO</name>
<dbReference type="EMBL" id="JACXVP010000012">
    <property type="protein sequence ID" value="KAG5569388.1"/>
    <property type="molecule type" value="Genomic_DNA"/>
</dbReference>
<proteinExistence type="predicted"/>
<gene>
    <name evidence="1" type="ORF">H5410_059154</name>
</gene>
<keyword evidence="2" id="KW-1185">Reference proteome</keyword>
<dbReference type="AlphaFoldDB" id="A0A9J5W245"/>
<reference evidence="1 2" key="1">
    <citation type="submission" date="2020-09" db="EMBL/GenBank/DDBJ databases">
        <title>De no assembly of potato wild relative species, Solanum commersonii.</title>
        <authorList>
            <person name="Cho K."/>
        </authorList>
    </citation>
    <scope>NUCLEOTIDE SEQUENCE [LARGE SCALE GENOMIC DNA]</scope>
    <source>
        <strain evidence="1">LZ3.2</strain>
        <tissue evidence="1">Leaf</tissue>
    </source>
</reference>